<evidence type="ECO:0000256" key="4">
    <source>
        <dbReference type="ARBA" id="ARBA00023242"/>
    </source>
</evidence>
<keyword evidence="9" id="KW-1185">Reference proteome</keyword>
<dbReference type="PROSITE" id="PS50128">
    <property type="entry name" value="SURP"/>
    <property type="match status" value="1"/>
</dbReference>
<dbReference type="GO" id="GO:0008380">
    <property type="term" value="P:RNA splicing"/>
    <property type="evidence" value="ECO:0007669"/>
    <property type="project" value="UniProtKB-KW"/>
</dbReference>
<dbReference type="PANTHER" id="PTHR23340:SF0">
    <property type="entry name" value="SURP AND G-PATCH DOMAIN-CONTAINING PROTEIN 1 ISOFORM X1"/>
    <property type="match status" value="1"/>
</dbReference>
<dbReference type="SUPFAM" id="SSF109905">
    <property type="entry name" value="Surp module (SWAP domain)"/>
    <property type="match status" value="1"/>
</dbReference>
<evidence type="ECO:0000256" key="2">
    <source>
        <dbReference type="ARBA" id="ARBA00022664"/>
    </source>
</evidence>
<feature type="region of interest" description="Disordered" evidence="5">
    <location>
        <begin position="847"/>
        <end position="866"/>
    </location>
</feature>
<dbReference type="GO" id="GO:0006397">
    <property type="term" value="P:mRNA processing"/>
    <property type="evidence" value="ECO:0007669"/>
    <property type="project" value="UniProtKB-KW"/>
</dbReference>
<comment type="subcellular location">
    <subcellularLocation>
        <location evidence="1">Nucleus</location>
    </subcellularLocation>
</comment>
<dbReference type="PANTHER" id="PTHR23340">
    <property type="entry name" value="ARGININE/SERINE RICH SPLICING FACTOR SF4/14"/>
    <property type="match status" value="1"/>
</dbReference>
<keyword evidence="4" id="KW-0539">Nucleus</keyword>
<dbReference type="OrthoDB" id="4822at2759"/>
<feature type="region of interest" description="Disordered" evidence="5">
    <location>
        <begin position="1"/>
        <end position="21"/>
    </location>
</feature>
<dbReference type="Pfam" id="PF01805">
    <property type="entry name" value="Surp"/>
    <property type="match status" value="1"/>
</dbReference>
<dbReference type="EMBL" id="OU898281">
    <property type="protein sequence ID" value="CAG9836853.1"/>
    <property type="molecule type" value="Genomic_DNA"/>
</dbReference>
<dbReference type="Gene3D" id="1.10.10.790">
    <property type="entry name" value="Surp module"/>
    <property type="match status" value="1"/>
</dbReference>
<feature type="domain" description="SURP motif" evidence="6">
    <location>
        <begin position="528"/>
        <end position="571"/>
    </location>
</feature>
<feature type="compositionally biased region" description="Basic and acidic residues" evidence="5">
    <location>
        <begin position="46"/>
        <end position="58"/>
    </location>
</feature>
<keyword evidence="3" id="KW-0508">mRNA splicing</keyword>
<evidence type="ECO:0000259" key="6">
    <source>
        <dbReference type="PROSITE" id="PS50128"/>
    </source>
</evidence>
<dbReference type="PROSITE" id="PS50174">
    <property type="entry name" value="G_PATCH"/>
    <property type="match status" value="1"/>
</dbReference>
<feature type="domain" description="G-patch" evidence="7">
    <location>
        <begin position="815"/>
        <end position="862"/>
    </location>
</feature>
<evidence type="ECO:0000259" key="7">
    <source>
        <dbReference type="PROSITE" id="PS50174"/>
    </source>
</evidence>
<name>A0A9N9T1X4_DIABA</name>
<dbReference type="InterPro" id="IPR035967">
    <property type="entry name" value="SWAP/Surp_sf"/>
</dbReference>
<evidence type="ECO:0000256" key="1">
    <source>
        <dbReference type="ARBA" id="ARBA00004123"/>
    </source>
</evidence>
<dbReference type="InterPro" id="IPR000467">
    <property type="entry name" value="G_patch_dom"/>
</dbReference>
<organism evidence="8 9">
    <name type="scientific">Diabrotica balteata</name>
    <name type="common">Banded cucumber beetle</name>
    <dbReference type="NCBI Taxonomy" id="107213"/>
    <lineage>
        <taxon>Eukaryota</taxon>
        <taxon>Metazoa</taxon>
        <taxon>Ecdysozoa</taxon>
        <taxon>Arthropoda</taxon>
        <taxon>Hexapoda</taxon>
        <taxon>Insecta</taxon>
        <taxon>Pterygota</taxon>
        <taxon>Neoptera</taxon>
        <taxon>Endopterygota</taxon>
        <taxon>Coleoptera</taxon>
        <taxon>Polyphaga</taxon>
        <taxon>Cucujiformia</taxon>
        <taxon>Chrysomeloidea</taxon>
        <taxon>Chrysomelidae</taxon>
        <taxon>Galerucinae</taxon>
        <taxon>Diabroticina</taxon>
        <taxon>Diabroticites</taxon>
        <taxon>Diabrotica</taxon>
    </lineage>
</organism>
<dbReference type="Proteomes" id="UP001153709">
    <property type="component" value="Chromosome 6"/>
</dbReference>
<dbReference type="Pfam" id="PF01585">
    <property type="entry name" value="G-patch"/>
    <property type="match status" value="1"/>
</dbReference>
<feature type="compositionally biased region" description="Basic and acidic residues" evidence="5">
    <location>
        <begin position="115"/>
        <end position="131"/>
    </location>
</feature>
<dbReference type="InterPro" id="IPR040169">
    <property type="entry name" value="SUGP1/2"/>
</dbReference>
<feature type="compositionally biased region" description="Polar residues" evidence="5">
    <location>
        <begin position="59"/>
        <end position="73"/>
    </location>
</feature>
<reference evidence="8" key="1">
    <citation type="submission" date="2022-01" db="EMBL/GenBank/DDBJ databases">
        <authorList>
            <person name="King R."/>
        </authorList>
    </citation>
    <scope>NUCLEOTIDE SEQUENCE</scope>
</reference>
<evidence type="ECO:0000313" key="8">
    <source>
        <dbReference type="EMBL" id="CAG9836853.1"/>
    </source>
</evidence>
<keyword evidence="2" id="KW-0507">mRNA processing</keyword>
<feature type="region of interest" description="Disordered" evidence="5">
    <location>
        <begin position="594"/>
        <end position="649"/>
    </location>
</feature>
<protein>
    <submittedName>
        <fullName evidence="8">Uncharacterized protein</fullName>
    </submittedName>
</protein>
<gene>
    <name evidence="8" type="ORF">DIABBA_LOCUS9900</name>
</gene>
<feature type="region of interest" description="Disordered" evidence="5">
    <location>
        <begin position="115"/>
        <end position="146"/>
    </location>
</feature>
<dbReference type="GO" id="GO:0003723">
    <property type="term" value="F:RNA binding"/>
    <property type="evidence" value="ECO:0007669"/>
    <property type="project" value="InterPro"/>
</dbReference>
<evidence type="ECO:0000256" key="5">
    <source>
        <dbReference type="SAM" id="MobiDB-lite"/>
    </source>
</evidence>
<accession>A0A9N9T1X4</accession>
<dbReference type="SMART" id="SM00443">
    <property type="entry name" value="G_patch"/>
    <property type="match status" value="1"/>
</dbReference>
<evidence type="ECO:0000313" key="9">
    <source>
        <dbReference type="Proteomes" id="UP001153709"/>
    </source>
</evidence>
<dbReference type="GO" id="GO:0005654">
    <property type="term" value="C:nucleoplasm"/>
    <property type="evidence" value="ECO:0007669"/>
    <property type="project" value="TreeGrafter"/>
</dbReference>
<feature type="compositionally biased region" description="Basic and acidic residues" evidence="5">
    <location>
        <begin position="610"/>
        <end position="619"/>
    </location>
</feature>
<dbReference type="AlphaFoldDB" id="A0A9N9T1X4"/>
<proteinExistence type="predicted"/>
<evidence type="ECO:0000256" key="3">
    <source>
        <dbReference type="ARBA" id="ARBA00023187"/>
    </source>
</evidence>
<feature type="compositionally biased region" description="Polar residues" evidence="5">
    <location>
        <begin position="1"/>
        <end position="15"/>
    </location>
</feature>
<feature type="region of interest" description="Disordered" evidence="5">
    <location>
        <begin position="46"/>
        <end position="73"/>
    </location>
</feature>
<dbReference type="InterPro" id="IPR000061">
    <property type="entry name" value="Surp"/>
</dbReference>
<dbReference type="SMART" id="SM00648">
    <property type="entry name" value="SWAP"/>
    <property type="match status" value="1"/>
</dbReference>
<sequence>MSNKKGSEYNFQSKISRNDRFAQMSQQEKLIEQKKREIQAKLEAKQASKVDTKVKTDTSSKQIVKSTDLNTNGQKEVKNTFFNDGSFLNQFKQMKEAKKTDSKFKYYGSSKLKGKIEKSSSDDRNKLDRASSHHRSPSPKDRQPKRVSRFDKLLNFEPKITISTSFSSAIVQAQAQEPQQPTYEITSINISTQDVTGQPLLKNVLPAQTVTFQSIPEQTAITETVISASPVLLNIPPPQIVQGSNTLVLSQVPSTQSVLVSAPILTTVNLPPPLVTANLTPVPPPCGVSTVELANIPPPNPIQIQNIPQPEPLNALNIPQPAPIQVQNIPTPTSLHLNKIPTPKPLDLLSIPTPCEDGGIPAEFLKNIPPPNKSIPPPLIHENQIILPQSHTATATITVPSTQNVLIHTIPQSNSLDSVQPAFSSVTVALPVVVGQVTTAPAVPNNIPSLMAQPVLPPPGMVNVNVTCPPPLFTAPQVQTFINQPPPVANQMPVLNIPPPGSIQMLEPVHLFKDITTVFPPGTPEYEAMASLGRMVAECGDTFEDVVRQRKEQDPRLWFLFDKESEAYKLYRRFVDQVKREIMAAEERNIRPEDKYEPEMALEEEGGNMTEEKEVKEENVNEENADRKRKRKSRWGNQEANIPPPAVVFTPPIRTMPPVMSFVPPPPSNTGPVLLTKVTRNDPALIQYALNTYGTANLSEEDWKKTEDNYKVSLLYQDMVKKREEAERLRLAGHNKYEYDSDEETDGGTWEHKAREKEMLKTQLWADELTKQAEGKHHIGDFLPPDELKKFMEKVSGKDQKLLNESDYKEFQLKEDNIGFKMLQKLGWSEGEGLGSGGTGIVEPINKGPAREHTQGLGLEGSHEDEDEYQTYRKRMMLAYRFRPNPLNNPRRPYY</sequence>